<keyword evidence="2" id="KW-1185">Reference proteome</keyword>
<name>A0ABP0TVM8_9BRYO</name>
<protein>
    <submittedName>
        <fullName evidence="1">Uncharacterized protein</fullName>
    </submittedName>
</protein>
<gene>
    <name evidence="1" type="ORF">CSSPTR1EN2_LOCUS8236</name>
</gene>
<accession>A0ABP0TVM8</accession>
<reference evidence="1" key="1">
    <citation type="submission" date="2024-02" db="EMBL/GenBank/DDBJ databases">
        <authorList>
            <consortium name="ELIXIR-Norway"/>
            <consortium name="Elixir Norway"/>
        </authorList>
    </citation>
    <scope>NUCLEOTIDE SEQUENCE</scope>
</reference>
<sequence>MKSSGGSSSRLMAASPRRTNGHVMAMSSVCRGESEDLVGRGLNAAIRRDFLEFYHVGYVLVGFKHEVYPVEWGARVGGWAANPIACSYVASALIWAPRDAGDDDVLTSFVRGMVAHPHKEPIDVGGDGALAVDEEPDLVGFVPHQLLLGFSARGESFNEELGQQGLKLGLGVDDTQATLSGWERQHVPLDFSAGGRNLATRNKIPDYPPGLATHLG</sequence>
<organism evidence="1 2">
    <name type="scientific">Sphagnum troendelagicum</name>
    <dbReference type="NCBI Taxonomy" id="128251"/>
    <lineage>
        <taxon>Eukaryota</taxon>
        <taxon>Viridiplantae</taxon>
        <taxon>Streptophyta</taxon>
        <taxon>Embryophyta</taxon>
        <taxon>Bryophyta</taxon>
        <taxon>Sphagnophytina</taxon>
        <taxon>Sphagnopsida</taxon>
        <taxon>Sphagnales</taxon>
        <taxon>Sphagnaceae</taxon>
        <taxon>Sphagnum</taxon>
    </lineage>
</organism>
<proteinExistence type="predicted"/>
<dbReference type="Proteomes" id="UP001497512">
    <property type="component" value="Chromosome 15"/>
</dbReference>
<evidence type="ECO:0000313" key="1">
    <source>
        <dbReference type="EMBL" id="CAK9206213.1"/>
    </source>
</evidence>
<evidence type="ECO:0000313" key="2">
    <source>
        <dbReference type="Proteomes" id="UP001497512"/>
    </source>
</evidence>
<dbReference type="EMBL" id="OZ019907">
    <property type="protein sequence ID" value="CAK9206213.1"/>
    <property type="molecule type" value="Genomic_DNA"/>
</dbReference>